<organism evidence="1 2">
    <name type="scientific">Dehalogenimonas etheniformans</name>
    <dbReference type="NCBI Taxonomy" id="1536648"/>
    <lineage>
        <taxon>Bacteria</taxon>
        <taxon>Bacillati</taxon>
        <taxon>Chloroflexota</taxon>
        <taxon>Dehalococcoidia</taxon>
        <taxon>Dehalococcoidales</taxon>
        <taxon>Dehalococcoidaceae</taxon>
        <taxon>Dehalogenimonas</taxon>
    </lineage>
</organism>
<reference evidence="1 2" key="1">
    <citation type="journal article" date="2017" name="ISME J.">
        <title>Grape pomace compost harbors organohalide-respiring Dehalogenimonas species with novel reductive dehalogenase genes.</title>
        <authorList>
            <person name="Yang Y."/>
            <person name="Higgins S.A."/>
            <person name="Yan J."/>
            <person name="Simsir B."/>
            <person name="Chourey K."/>
            <person name="Iyer R."/>
            <person name="Hettich R.L."/>
            <person name="Baldwin B."/>
            <person name="Ogles D.M."/>
            <person name="Loffler F.E."/>
        </authorList>
    </citation>
    <scope>NUCLEOTIDE SEQUENCE [LARGE SCALE GENOMIC DNA]</scope>
    <source>
        <strain evidence="1 2">GP</strain>
    </source>
</reference>
<keyword evidence="2" id="KW-1185">Reference proteome</keyword>
<protein>
    <submittedName>
        <fullName evidence="1">Uncharacterized protein</fullName>
    </submittedName>
</protein>
<dbReference type="EMBL" id="JQAN02000010">
    <property type="protein sequence ID" value="PPD58068.1"/>
    <property type="molecule type" value="Genomic_DNA"/>
</dbReference>
<accession>A0A2P5P6Z3</accession>
<gene>
    <name evidence="1" type="ORF">JP09_007225</name>
</gene>
<dbReference type="Proteomes" id="UP000235653">
    <property type="component" value="Unassembled WGS sequence"/>
</dbReference>
<evidence type="ECO:0000313" key="2">
    <source>
        <dbReference type="Proteomes" id="UP000235653"/>
    </source>
</evidence>
<sequence>MGLIASGCAGRGGEGFAIYLTGRDPAGTWSPASSPEISGAPVITLVDIQSYDRNHHWLTLTSTAIERLAGLDVPVGGKGFAVCVDKEVIYTGAFWTPMSSLSYNGPVIVQPTKGQDSRVLTIELGYPSSAYVTASDPRSDPRVLEGLAGRLVG</sequence>
<name>A0A2P5P6Z3_9CHLR</name>
<comment type="caution">
    <text evidence="1">The sequence shown here is derived from an EMBL/GenBank/DDBJ whole genome shotgun (WGS) entry which is preliminary data.</text>
</comment>
<dbReference type="AlphaFoldDB" id="A0A2P5P6Z3"/>
<evidence type="ECO:0000313" key="1">
    <source>
        <dbReference type="EMBL" id="PPD58068.1"/>
    </source>
</evidence>
<proteinExistence type="predicted"/>